<keyword evidence="3" id="KW-1185">Reference proteome</keyword>
<proteinExistence type="predicted"/>
<dbReference type="KEGG" id="ehx:EMIHUDRAFT_106187"/>
<dbReference type="Proteomes" id="UP000013827">
    <property type="component" value="Unassembled WGS sequence"/>
</dbReference>
<dbReference type="RefSeq" id="XP_005760583.1">
    <property type="nucleotide sequence ID" value="XM_005760526.1"/>
</dbReference>
<dbReference type="SUPFAM" id="SSF53335">
    <property type="entry name" value="S-adenosyl-L-methionine-dependent methyltransferases"/>
    <property type="match status" value="1"/>
</dbReference>
<organism evidence="2 3">
    <name type="scientific">Emiliania huxleyi (strain CCMP1516)</name>
    <dbReference type="NCBI Taxonomy" id="280463"/>
    <lineage>
        <taxon>Eukaryota</taxon>
        <taxon>Haptista</taxon>
        <taxon>Haptophyta</taxon>
        <taxon>Prymnesiophyceae</taxon>
        <taxon>Isochrysidales</taxon>
        <taxon>Noelaerhabdaceae</taxon>
        <taxon>Emiliania</taxon>
    </lineage>
</organism>
<reference evidence="3" key="1">
    <citation type="journal article" date="2013" name="Nature">
        <title>Pan genome of the phytoplankton Emiliania underpins its global distribution.</title>
        <authorList>
            <person name="Read B.A."/>
            <person name="Kegel J."/>
            <person name="Klute M.J."/>
            <person name="Kuo A."/>
            <person name="Lefebvre S.C."/>
            <person name="Maumus F."/>
            <person name="Mayer C."/>
            <person name="Miller J."/>
            <person name="Monier A."/>
            <person name="Salamov A."/>
            <person name="Young J."/>
            <person name="Aguilar M."/>
            <person name="Claverie J.M."/>
            <person name="Frickenhaus S."/>
            <person name="Gonzalez K."/>
            <person name="Herman E.K."/>
            <person name="Lin Y.C."/>
            <person name="Napier J."/>
            <person name="Ogata H."/>
            <person name="Sarno A.F."/>
            <person name="Shmutz J."/>
            <person name="Schroeder D."/>
            <person name="de Vargas C."/>
            <person name="Verret F."/>
            <person name="von Dassow P."/>
            <person name="Valentin K."/>
            <person name="Van de Peer Y."/>
            <person name="Wheeler G."/>
            <person name="Dacks J.B."/>
            <person name="Delwiche C.F."/>
            <person name="Dyhrman S.T."/>
            <person name="Glockner G."/>
            <person name="John U."/>
            <person name="Richards T."/>
            <person name="Worden A.Z."/>
            <person name="Zhang X."/>
            <person name="Grigoriev I.V."/>
            <person name="Allen A.E."/>
            <person name="Bidle K."/>
            <person name="Borodovsky M."/>
            <person name="Bowler C."/>
            <person name="Brownlee C."/>
            <person name="Cock J.M."/>
            <person name="Elias M."/>
            <person name="Gladyshev V.N."/>
            <person name="Groth M."/>
            <person name="Guda C."/>
            <person name="Hadaegh A."/>
            <person name="Iglesias-Rodriguez M.D."/>
            <person name="Jenkins J."/>
            <person name="Jones B.M."/>
            <person name="Lawson T."/>
            <person name="Leese F."/>
            <person name="Lindquist E."/>
            <person name="Lobanov A."/>
            <person name="Lomsadze A."/>
            <person name="Malik S.B."/>
            <person name="Marsh M.E."/>
            <person name="Mackinder L."/>
            <person name="Mock T."/>
            <person name="Mueller-Roeber B."/>
            <person name="Pagarete A."/>
            <person name="Parker M."/>
            <person name="Probert I."/>
            <person name="Quesneville H."/>
            <person name="Raines C."/>
            <person name="Rensing S.A."/>
            <person name="Riano-Pachon D.M."/>
            <person name="Richier S."/>
            <person name="Rokitta S."/>
            <person name="Shiraiwa Y."/>
            <person name="Soanes D.M."/>
            <person name="van der Giezen M."/>
            <person name="Wahlund T.M."/>
            <person name="Williams B."/>
            <person name="Wilson W."/>
            <person name="Wolfe G."/>
            <person name="Wurch L.L."/>
        </authorList>
    </citation>
    <scope>NUCLEOTIDE SEQUENCE</scope>
</reference>
<dbReference type="GeneID" id="17254273"/>
<evidence type="ECO:0000313" key="2">
    <source>
        <dbReference type="EnsemblProtists" id="EOD08154"/>
    </source>
</evidence>
<evidence type="ECO:0000313" key="3">
    <source>
        <dbReference type="Proteomes" id="UP000013827"/>
    </source>
</evidence>
<dbReference type="CDD" id="cd02440">
    <property type="entry name" value="AdoMet_MTases"/>
    <property type="match status" value="1"/>
</dbReference>
<dbReference type="InterPro" id="IPR029063">
    <property type="entry name" value="SAM-dependent_MTases_sf"/>
</dbReference>
<dbReference type="HOGENOM" id="CLU_484355_0_0_1"/>
<evidence type="ECO:0008006" key="4">
    <source>
        <dbReference type="Google" id="ProtNLM"/>
    </source>
</evidence>
<name>A0A0D3IA69_EMIH1</name>
<reference evidence="2" key="2">
    <citation type="submission" date="2024-10" db="UniProtKB">
        <authorList>
            <consortium name="EnsemblProtists"/>
        </authorList>
    </citation>
    <scope>IDENTIFICATION</scope>
</reference>
<dbReference type="PaxDb" id="2903-EOD08154"/>
<feature type="region of interest" description="Disordered" evidence="1">
    <location>
        <begin position="96"/>
        <end position="138"/>
    </location>
</feature>
<sequence length="563" mass="62564">MAVLPAQRLAGASAAVACRLRLAGASALAEAATSKQSFMRHQPKPNSTPEPYPHLACTVWVATEASKFTTVSNEASLWMAPDGYLSKLTLCPVPSESKERGVRQSRPISSEQARPAAGHSSMGESSGQAGPGPDELPPAAREIQWHQVRGIKALERRFEITLKLVGSGRFITLRLLERATVATLRHARRADFERWLRAVRSWEDEILVQGTLARAVQGLLGTSSTRRHFFRLRWTADLNALVLSYTEEFPTETSAWRTVEWSERASASEGALFAERRAKLNYGGKRDLHHLGGFSFDLDIDGISPGVWRWMLTNLTVHSVIDVGCGIGTSAAWFKLHGARTRCVEGSRDATSNSLLPPALLVEHDFTRGPWWPGETYDVAWAVEFLEHVGRQYINNYMPILQKAAYLFVTHSTWGGWHHVEVHHSSWWRQKFEAHGFVYQSELTRTARAIASSSTDAKPQLPSGKPYRAQHLTLHLLVFVNPRVASLQAHAHLLGGFPDLGCISRKDRFGASTLPCSGADELPPEFRPLQLTTEQDAQWIRLLERVDVRGQSVASQPDGDPTR</sequence>
<protein>
    <recommendedName>
        <fullName evidence="4">Methyltransferase type 11 domain-containing protein</fullName>
    </recommendedName>
</protein>
<dbReference type="eggNOG" id="ENOG502S48Y">
    <property type="taxonomic scope" value="Eukaryota"/>
</dbReference>
<dbReference type="Gene3D" id="3.40.50.150">
    <property type="entry name" value="Vaccinia Virus protein VP39"/>
    <property type="match status" value="1"/>
</dbReference>
<accession>A0A0D3IA69</accession>
<evidence type="ECO:0000256" key="1">
    <source>
        <dbReference type="SAM" id="MobiDB-lite"/>
    </source>
</evidence>
<dbReference type="AlphaFoldDB" id="A0A0D3IA69"/>
<dbReference type="EnsemblProtists" id="EOD08154">
    <property type="protein sequence ID" value="EOD08154"/>
    <property type="gene ID" value="EMIHUDRAFT_106187"/>
</dbReference>